<proteinExistence type="predicted"/>
<name>A0A229NXR5_9BACL</name>
<organism evidence="1 2">
    <name type="scientific">Paenibacillus herberti</name>
    <dbReference type="NCBI Taxonomy" id="1619309"/>
    <lineage>
        <taxon>Bacteria</taxon>
        <taxon>Bacillati</taxon>
        <taxon>Bacillota</taxon>
        <taxon>Bacilli</taxon>
        <taxon>Bacillales</taxon>
        <taxon>Paenibacillaceae</taxon>
        <taxon>Paenibacillus</taxon>
    </lineage>
</organism>
<evidence type="ECO:0000313" key="2">
    <source>
        <dbReference type="Proteomes" id="UP000215145"/>
    </source>
</evidence>
<accession>A0A229NXR5</accession>
<sequence length="63" mass="7397">MHDETLCKCIVCGELKPHDQGLRIVTEFICGSCENEMVQTDVLDEKYPFYVHQMKQIWIHKNA</sequence>
<protein>
    <submittedName>
        <fullName evidence="1">Inhibitor of sigma-G Gin</fullName>
    </submittedName>
</protein>
<dbReference type="AlphaFoldDB" id="A0A229NXR5"/>
<dbReference type="RefSeq" id="WP_089525344.1">
    <property type="nucleotide sequence ID" value="NZ_NMUQ01000002.1"/>
</dbReference>
<keyword evidence="2" id="KW-1185">Reference proteome</keyword>
<comment type="caution">
    <text evidence="1">The sequence shown here is derived from an EMBL/GenBank/DDBJ whole genome shotgun (WGS) entry which is preliminary data.</text>
</comment>
<dbReference type="Proteomes" id="UP000215145">
    <property type="component" value="Unassembled WGS sequence"/>
</dbReference>
<dbReference type="EMBL" id="NMUQ01000002">
    <property type="protein sequence ID" value="OXM14524.1"/>
    <property type="molecule type" value="Genomic_DNA"/>
</dbReference>
<dbReference type="OrthoDB" id="2886653at2"/>
<dbReference type="Pfam" id="PF10764">
    <property type="entry name" value="Gin"/>
    <property type="match status" value="1"/>
</dbReference>
<dbReference type="InterPro" id="IPR019700">
    <property type="entry name" value="Sigma-G_inhibitor_Gin"/>
</dbReference>
<evidence type="ECO:0000313" key="1">
    <source>
        <dbReference type="EMBL" id="OXM14524.1"/>
    </source>
</evidence>
<gene>
    <name evidence="1" type="ORF">CGZ75_16445</name>
</gene>
<reference evidence="1 2" key="1">
    <citation type="submission" date="2017-07" db="EMBL/GenBank/DDBJ databases">
        <title>Paenibacillus herberti R33 genome sequencing and assembly.</title>
        <authorList>
            <person name="Su W."/>
        </authorList>
    </citation>
    <scope>NUCLEOTIDE SEQUENCE [LARGE SCALE GENOMIC DNA]</scope>
    <source>
        <strain evidence="1 2">R33</strain>
    </source>
</reference>